<feature type="domain" description="Polymerase nucleotidyl transferase" evidence="10">
    <location>
        <begin position="11"/>
        <end position="93"/>
    </location>
</feature>
<protein>
    <submittedName>
        <fullName evidence="11">Nucleotidyltransferase</fullName>
    </submittedName>
</protein>
<keyword evidence="2" id="KW-1277">Toxin-antitoxin system</keyword>
<dbReference type="GO" id="GO:0016779">
    <property type="term" value="F:nucleotidyltransferase activity"/>
    <property type="evidence" value="ECO:0007669"/>
    <property type="project" value="UniProtKB-KW"/>
</dbReference>
<dbReference type="InterPro" id="IPR052038">
    <property type="entry name" value="Type-VII_TA_antitoxin"/>
</dbReference>
<dbReference type="Proteomes" id="UP000310636">
    <property type="component" value="Unassembled WGS sequence"/>
</dbReference>
<accession>A0A4S4BTT8</accession>
<evidence type="ECO:0000256" key="7">
    <source>
        <dbReference type="ARBA" id="ARBA00022840"/>
    </source>
</evidence>
<evidence type="ECO:0000256" key="1">
    <source>
        <dbReference type="ARBA" id="ARBA00001946"/>
    </source>
</evidence>
<keyword evidence="8" id="KW-0460">Magnesium</keyword>
<evidence type="ECO:0000256" key="5">
    <source>
        <dbReference type="ARBA" id="ARBA00022723"/>
    </source>
</evidence>
<dbReference type="GO" id="GO:0005524">
    <property type="term" value="F:ATP binding"/>
    <property type="evidence" value="ECO:0007669"/>
    <property type="project" value="UniProtKB-KW"/>
</dbReference>
<dbReference type="InterPro" id="IPR043519">
    <property type="entry name" value="NT_sf"/>
</dbReference>
<evidence type="ECO:0000256" key="6">
    <source>
        <dbReference type="ARBA" id="ARBA00022741"/>
    </source>
</evidence>
<dbReference type="PANTHER" id="PTHR33571:SF14">
    <property type="entry name" value="PROTEIN ADENYLYLTRANSFERASE MJ0435-RELATED"/>
    <property type="match status" value="1"/>
</dbReference>
<comment type="similarity">
    <text evidence="9">Belongs to the MntA antitoxin family.</text>
</comment>
<dbReference type="EMBL" id="SSOB01000016">
    <property type="protein sequence ID" value="THF78462.1"/>
    <property type="molecule type" value="Genomic_DNA"/>
</dbReference>
<evidence type="ECO:0000256" key="9">
    <source>
        <dbReference type="ARBA" id="ARBA00038276"/>
    </source>
</evidence>
<keyword evidence="12" id="KW-1185">Reference proteome</keyword>
<evidence type="ECO:0000256" key="4">
    <source>
        <dbReference type="ARBA" id="ARBA00022695"/>
    </source>
</evidence>
<organism evidence="11 12">
    <name type="scientific">Cohnella fermenti</name>
    <dbReference type="NCBI Taxonomy" id="2565925"/>
    <lineage>
        <taxon>Bacteria</taxon>
        <taxon>Bacillati</taxon>
        <taxon>Bacillota</taxon>
        <taxon>Bacilli</taxon>
        <taxon>Bacillales</taxon>
        <taxon>Paenibacillaceae</taxon>
        <taxon>Cohnella</taxon>
    </lineage>
</organism>
<evidence type="ECO:0000256" key="8">
    <source>
        <dbReference type="ARBA" id="ARBA00022842"/>
    </source>
</evidence>
<name>A0A4S4BTT8_9BACL</name>
<dbReference type="AlphaFoldDB" id="A0A4S4BTT8"/>
<evidence type="ECO:0000313" key="12">
    <source>
        <dbReference type="Proteomes" id="UP000310636"/>
    </source>
</evidence>
<keyword evidence="4" id="KW-0548">Nucleotidyltransferase</keyword>
<dbReference type="InterPro" id="IPR002934">
    <property type="entry name" value="Polymerase_NTP_transf_dom"/>
</dbReference>
<dbReference type="OrthoDB" id="9809668at2"/>
<evidence type="ECO:0000256" key="2">
    <source>
        <dbReference type="ARBA" id="ARBA00022649"/>
    </source>
</evidence>
<keyword evidence="6" id="KW-0547">Nucleotide-binding</keyword>
<dbReference type="Gene3D" id="3.30.460.10">
    <property type="entry name" value="Beta Polymerase, domain 2"/>
    <property type="match status" value="1"/>
</dbReference>
<evidence type="ECO:0000259" key="10">
    <source>
        <dbReference type="Pfam" id="PF01909"/>
    </source>
</evidence>
<sequence length="95" mass="11116">MNKMDIQNTLQQQKQYLRDSFYVDRIGLFGSFLRDEQTADSDIDLLVEFSKPVGFEFIELKEYLEGVFGKLVDLVTPNALRPFMKDNIISEVQFQ</sequence>
<evidence type="ECO:0000256" key="3">
    <source>
        <dbReference type="ARBA" id="ARBA00022679"/>
    </source>
</evidence>
<dbReference type="PANTHER" id="PTHR33571">
    <property type="entry name" value="SSL8005 PROTEIN"/>
    <property type="match status" value="1"/>
</dbReference>
<comment type="caution">
    <text evidence="11">The sequence shown here is derived from an EMBL/GenBank/DDBJ whole genome shotgun (WGS) entry which is preliminary data.</text>
</comment>
<dbReference type="GO" id="GO:0046872">
    <property type="term" value="F:metal ion binding"/>
    <property type="evidence" value="ECO:0007669"/>
    <property type="project" value="UniProtKB-KW"/>
</dbReference>
<dbReference type="Pfam" id="PF01909">
    <property type="entry name" value="NTP_transf_2"/>
    <property type="match status" value="1"/>
</dbReference>
<dbReference type="CDD" id="cd05403">
    <property type="entry name" value="NT_KNTase_like"/>
    <property type="match status" value="1"/>
</dbReference>
<keyword evidence="3 11" id="KW-0808">Transferase</keyword>
<keyword evidence="7" id="KW-0067">ATP-binding</keyword>
<keyword evidence="5" id="KW-0479">Metal-binding</keyword>
<evidence type="ECO:0000313" key="11">
    <source>
        <dbReference type="EMBL" id="THF78462.1"/>
    </source>
</evidence>
<comment type="cofactor">
    <cofactor evidence="1">
        <name>Mg(2+)</name>
        <dbReference type="ChEBI" id="CHEBI:18420"/>
    </cofactor>
</comment>
<reference evidence="11 12" key="1">
    <citation type="submission" date="2019-04" db="EMBL/GenBank/DDBJ databases">
        <title>Cohnella sp. nov. isolated from preserved vegetables.</title>
        <authorList>
            <person name="Lin S.-Y."/>
            <person name="Hung M.-H."/>
            <person name="Young C.-C."/>
        </authorList>
    </citation>
    <scope>NUCLEOTIDE SEQUENCE [LARGE SCALE GENOMIC DNA]</scope>
    <source>
        <strain evidence="11 12">CC-MHH1044</strain>
    </source>
</reference>
<proteinExistence type="inferred from homology"/>
<gene>
    <name evidence="11" type="ORF">E6C55_14745</name>
</gene>
<dbReference type="SUPFAM" id="SSF81301">
    <property type="entry name" value="Nucleotidyltransferase"/>
    <property type="match status" value="1"/>
</dbReference>